<dbReference type="RefSeq" id="WP_220207953.1">
    <property type="nucleotide sequence ID" value="NZ_BNJK01000001.1"/>
</dbReference>
<dbReference type="AlphaFoldDB" id="A0A8J3N3R1"/>
<organism evidence="1 2">
    <name type="scientific">Reticulibacter mediterranei</name>
    <dbReference type="NCBI Taxonomy" id="2778369"/>
    <lineage>
        <taxon>Bacteria</taxon>
        <taxon>Bacillati</taxon>
        <taxon>Chloroflexota</taxon>
        <taxon>Ktedonobacteria</taxon>
        <taxon>Ktedonobacterales</taxon>
        <taxon>Reticulibacteraceae</taxon>
        <taxon>Reticulibacter</taxon>
    </lineage>
</organism>
<evidence type="ECO:0000313" key="2">
    <source>
        <dbReference type="Proteomes" id="UP000597444"/>
    </source>
</evidence>
<accession>A0A8J3N3R1</accession>
<protein>
    <submittedName>
        <fullName evidence="1">Uncharacterized protein</fullName>
    </submittedName>
</protein>
<dbReference type="EMBL" id="BNJK01000001">
    <property type="protein sequence ID" value="GHO97389.1"/>
    <property type="molecule type" value="Genomic_DNA"/>
</dbReference>
<proteinExistence type="predicted"/>
<keyword evidence="2" id="KW-1185">Reference proteome</keyword>
<dbReference type="Proteomes" id="UP000597444">
    <property type="component" value="Unassembled WGS sequence"/>
</dbReference>
<name>A0A8J3N3R1_9CHLR</name>
<gene>
    <name evidence="1" type="ORF">KSF_074370</name>
</gene>
<sequence length="94" mass="10952">MPEIHTTLQRLDALMAVGEKRSVAKDAARERGESLFAFSDGKIHAFESRNNYQKIVMRFIDWVRDTQNIRDLAKIDEQADELASLYLLERIEQQ</sequence>
<evidence type="ECO:0000313" key="1">
    <source>
        <dbReference type="EMBL" id="GHO97389.1"/>
    </source>
</evidence>
<reference evidence="1" key="1">
    <citation type="submission" date="2020-10" db="EMBL/GenBank/DDBJ databases">
        <title>Taxonomic study of unclassified bacteria belonging to the class Ktedonobacteria.</title>
        <authorList>
            <person name="Yabe S."/>
            <person name="Wang C.M."/>
            <person name="Zheng Y."/>
            <person name="Sakai Y."/>
            <person name="Cavaletti L."/>
            <person name="Monciardini P."/>
            <person name="Donadio S."/>
        </authorList>
    </citation>
    <scope>NUCLEOTIDE SEQUENCE</scope>
    <source>
        <strain evidence="1">ID150040</strain>
    </source>
</reference>
<comment type="caution">
    <text evidence="1">The sequence shown here is derived from an EMBL/GenBank/DDBJ whole genome shotgun (WGS) entry which is preliminary data.</text>
</comment>